<evidence type="ECO:0000259" key="4">
    <source>
        <dbReference type="Pfam" id="PF22936"/>
    </source>
</evidence>
<dbReference type="NCBIfam" id="TIGR00756">
    <property type="entry name" value="PPR"/>
    <property type="match status" value="3"/>
</dbReference>
<dbReference type="PANTHER" id="PTHR47933">
    <property type="entry name" value="PENTATRICOPEPTIDE REPEAT-CONTAINING PROTEIN 1, MITOCHONDRIAL"/>
    <property type="match status" value="1"/>
</dbReference>
<feature type="repeat" description="PPR" evidence="3">
    <location>
        <begin position="575"/>
        <end position="609"/>
    </location>
</feature>
<evidence type="ECO:0000313" key="6">
    <source>
        <dbReference type="Proteomes" id="UP000653305"/>
    </source>
</evidence>
<dbReference type="OrthoDB" id="418237at2759"/>
<comment type="similarity">
    <text evidence="1">Belongs to the PPR family. P subfamily.</text>
</comment>
<dbReference type="Gene3D" id="1.25.40.10">
    <property type="entry name" value="Tetratricopeptide repeat domain"/>
    <property type="match status" value="1"/>
</dbReference>
<keyword evidence="2" id="KW-0677">Repeat</keyword>
<dbReference type="InterPro" id="IPR011990">
    <property type="entry name" value="TPR-like_helical_dom_sf"/>
</dbReference>
<comment type="caution">
    <text evidence="5">The sequence shown here is derived from an EMBL/GenBank/DDBJ whole genome shotgun (WGS) entry which is preliminary data.</text>
</comment>
<dbReference type="InterPro" id="IPR051240">
    <property type="entry name" value="Mito_RNA-Proc/Resp"/>
</dbReference>
<evidence type="ECO:0000256" key="3">
    <source>
        <dbReference type="PROSITE-ProRule" id="PRU00708"/>
    </source>
</evidence>
<dbReference type="InterPro" id="IPR054722">
    <property type="entry name" value="PolX-like_BBD"/>
</dbReference>
<dbReference type="GO" id="GO:0003729">
    <property type="term" value="F:mRNA binding"/>
    <property type="evidence" value="ECO:0007669"/>
    <property type="project" value="TreeGrafter"/>
</dbReference>
<evidence type="ECO:0000313" key="5">
    <source>
        <dbReference type="EMBL" id="GFP79480.1"/>
    </source>
</evidence>
<dbReference type="PROSITE" id="PS51375">
    <property type="entry name" value="PPR"/>
    <property type="match status" value="3"/>
</dbReference>
<sequence length="677" mass="78044">MMSQHIPPECLLKCKSQYIRFRAGLRSTIPNPTHHLERDHPPFFPRAEDVEKVLQPFLRCEAEDSDDKDTEVMEAYEELYHNWVKLVQKAKFLTKENERLSYENDEFKGSISHLEVLLTTKDEELGNVKSKLDTSLQSLKKMSTGNTSAQFKTTVFVKSKEACETPSKNLPKKNRNAASVCWSSVGPVLVSPSNTSTNTSRKFKSYFDSGCSRHMTGTREYLMDFETYNGGKVIYGGGYHGQIIGKGTLNVEGVPKLHNVLLVDGLMTNLIIISQLCDSNMNVEFDKQTCKVFDDSNVCFLTGTRMEDNCYLVCKDGVALVKRMSTFTKDRGQKLISNSTRSLHKISQNSTFLKTRESSNSLIEDFNPKTPESLKYRACSNHYCRKWFSRRLINGGSEKTAVKYVLTAENRCKNKRPADFPLRFTNNRRRMLEFLRWLFVNRHRIQFPDYGARDDDNFESPVRISYPPQSFKGSTVDPRPNSYPSPGRWSLLQMRRLRIFLPNDDWPRGYCEGKRKIIMSVSHRDVKKKSQMVEFGVVPNVYTYNALIHAQIRNGNIDKAHYLKREMLLVGVLPDLVTYNLLIGAACDLGDISFELQMYDEMLRRGCKPGIISYTELLKCYCMRSEMEKAEELFSNIRMSDLEIDHVPFIILMKKYFKIGELDKVFDLHLIWLRGGN</sequence>
<dbReference type="InterPro" id="IPR002885">
    <property type="entry name" value="PPR_rpt"/>
</dbReference>
<dbReference type="PANTHER" id="PTHR47933:SF11">
    <property type="entry name" value="PENTATRICOPEPTIDE REPEAT-CONTAINING PROTEIN 2"/>
    <property type="match status" value="1"/>
</dbReference>
<keyword evidence="6" id="KW-1185">Reference proteome</keyword>
<name>A0A830AXP2_9LAMI</name>
<dbReference type="Pfam" id="PF01535">
    <property type="entry name" value="PPR"/>
    <property type="match status" value="1"/>
</dbReference>
<reference evidence="5" key="1">
    <citation type="submission" date="2020-07" db="EMBL/GenBank/DDBJ databases">
        <title>Ethylene signaling mediates host invasion by parasitic plants.</title>
        <authorList>
            <person name="Yoshida S."/>
        </authorList>
    </citation>
    <scope>NUCLEOTIDE SEQUENCE</scope>
    <source>
        <strain evidence="5">Okayama</strain>
    </source>
</reference>
<proteinExistence type="inferred from homology"/>
<accession>A0A830AXP2</accession>
<feature type="repeat" description="PPR" evidence="3">
    <location>
        <begin position="610"/>
        <end position="644"/>
    </location>
</feature>
<dbReference type="AlphaFoldDB" id="A0A830AXP2"/>
<gene>
    <name evidence="5" type="ORF">PHJA_000091500</name>
</gene>
<evidence type="ECO:0000256" key="1">
    <source>
        <dbReference type="ARBA" id="ARBA00007626"/>
    </source>
</evidence>
<feature type="domain" description="Retrovirus-related Pol polyprotein from transposon TNT 1-94-like beta-barrel" evidence="4">
    <location>
        <begin position="206"/>
        <end position="279"/>
    </location>
</feature>
<dbReference type="Proteomes" id="UP000653305">
    <property type="component" value="Unassembled WGS sequence"/>
</dbReference>
<dbReference type="EMBL" id="BMAC01000009">
    <property type="protein sequence ID" value="GFP79480.1"/>
    <property type="molecule type" value="Genomic_DNA"/>
</dbReference>
<evidence type="ECO:0000256" key="2">
    <source>
        <dbReference type="ARBA" id="ARBA00022737"/>
    </source>
</evidence>
<feature type="repeat" description="PPR" evidence="3">
    <location>
        <begin position="540"/>
        <end position="574"/>
    </location>
</feature>
<dbReference type="Pfam" id="PF13041">
    <property type="entry name" value="PPR_2"/>
    <property type="match status" value="1"/>
</dbReference>
<organism evidence="5 6">
    <name type="scientific">Phtheirospermum japonicum</name>
    <dbReference type="NCBI Taxonomy" id="374723"/>
    <lineage>
        <taxon>Eukaryota</taxon>
        <taxon>Viridiplantae</taxon>
        <taxon>Streptophyta</taxon>
        <taxon>Embryophyta</taxon>
        <taxon>Tracheophyta</taxon>
        <taxon>Spermatophyta</taxon>
        <taxon>Magnoliopsida</taxon>
        <taxon>eudicotyledons</taxon>
        <taxon>Gunneridae</taxon>
        <taxon>Pentapetalae</taxon>
        <taxon>asterids</taxon>
        <taxon>lamiids</taxon>
        <taxon>Lamiales</taxon>
        <taxon>Orobanchaceae</taxon>
        <taxon>Orobanchaceae incertae sedis</taxon>
        <taxon>Phtheirospermum</taxon>
    </lineage>
</organism>
<dbReference type="Pfam" id="PF22936">
    <property type="entry name" value="Pol_BBD"/>
    <property type="match status" value="1"/>
</dbReference>
<protein>
    <submittedName>
        <fullName evidence="5">Pentatricopeptide repeat-containing protein at5g24830</fullName>
    </submittedName>
</protein>